<evidence type="ECO:0000313" key="2">
    <source>
        <dbReference type="Proteomes" id="UP001596484"/>
    </source>
</evidence>
<dbReference type="Proteomes" id="UP001596484">
    <property type="component" value="Unassembled WGS sequence"/>
</dbReference>
<protein>
    <submittedName>
        <fullName evidence="1">Uncharacterized protein</fullName>
    </submittedName>
</protein>
<keyword evidence="2" id="KW-1185">Reference proteome</keyword>
<reference evidence="2" key="1">
    <citation type="journal article" date="2019" name="Int. J. Syst. Evol. Microbiol.">
        <title>The Global Catalogue of Microorganisms (GCM) 10K type strain sequencing project: providing services to taxonomists for standard genome sequencing and annotation.</title>
        <authorList>
            <consortium name="The Broad Institute Genomics Platform"/>
            <consortium name="The Broad Institute Genome Sequencing Center for Infectious Disease"/>
            <person name="Wu L."/>
            <person name="Ma J."/>
        </authorList>
    </citation>
    <scope>NUCLEOTIDE SEQUENCE [LARGE SCALE GENOMIC DNA]</scope>
    <source>
        <strain evidence="2">ICMP 19430</strain>
    </source>
</reference>
<gene>
    <name evidence="1" type="ORF">ACFQS9_05065</name>
</gene>
<proteinExistence type="predicted"/>
<sequence length="62" mass="6765">MNRNRSPHRQQIDMPPPTRRRIAAELATIAATVTVAAIGPGLALAEAKLTHNHNEVMATARR</sequence>
<accession>A0ABW2RUM7</accession>
<dbReference type="RefSeq" id="WP_378402202.1">
    <property type="nucleotide sequence ID" value="NZ_JBHTCS010000009.1"/>
</dbReference>
<comment type="caution">
    <text evidence="1">The sequence shown here is derived from an EMBL/GenBank/DDBJ whole genome shotgun (WGS) entry which is preliminary data.</text>
</comment>
<name>A0ABW2RUM7_9NOCA</name>
<dbReference type="EMBL" id="JBHTCS010000009">
    <property type="protein sequence ID" value="MFC7447261.1"/>
    <property type="molecule type" value="Genomic_DNA"/>
</dbReference>
<organism evidence="1 2">
    <name type="scientific">Rhodococcus daqingensis</name>
    <dbReference type="NCBI Taxonomy" id="2479363"/>
    <lineage>
        <taxon>Bacteria</taxon>
        <taxon>Bacillati</taxon>
        <taxon>Actinomycetota</taxon>
        <taxon>Actinomycetes</taxon>
        <taxon>Mycobacteriales</taxon>
        <taxon>Nocardiaceae</taxon>
        <taxon>Rhodococcus</taxon>
    </lineage>
</organism>
<evidence type="ECO:0000313" key="1">
    <source>
        <dbReference type="EMBL" id="MFC7447261.1"/>
    </source>
</evidence>